<dbReference type="SUPFAM" id="SSF63867">
    <property type="entry name" value="MoeA C-terminal domain-like"/>
    <property type="match status" value="1"/>
</dbReference>
<dbReference type="GO" id="GO:0046872">
    <property type="term" value="F:metal ion binding"/>
    <property type="evidence" value="ECO:0007669"/>
    <property type="project" value="UniProtKB-UniRule"/>
</dbReference>
<dbReference type="Pfam" id="PF03453">
    <property type="entry name" value="MoeA_N"/>
    <property type="match status" value="1"/>
</dbReference>
<evidence type="ECO:0000259" key="5">
    <source>
        <dbReference type="SMART" id="SM00852"/>
    </source>
</evidence>
<comment type="cofactor">
    <cofactor evidence="4">
        <name>Mg(2+)</name>
        <dbReference type="ChEBI" id="CHEBI:18420"/>
    </cofactor>
</comment>
<organism evidence="6 7">
    <name type="scientific">Sphingomonas lutea</name>
    <dbReference type="NCBI Taxonomy" id="1045317"/>
    <lineage>
        <taxon>Bacteria</taxon>
        <taxon>Pseudomonadati</taxon>
        <taxon>Pseudomonadota</taxon>
        <taxon>Alphaproteobacteria</taxon>
        <taxon>Sphingomonadales</taxon>
        <taxon>Sphingomonadaceae</taxon>
        <taxon>Sphingomonas</taxon>
    </lineage>
</organism>
<dbReference type="EC" id="2.10.1.1" evidence="4"/>
<keyword evidence="7" id="KW-1185">Reference proteome</keyword>
<comment type="function">
    <text evidence="1 4">Catalyzes the insertion of molybdate into adenylated molybdopterin with the concomitant release of AMP.</text>
</comment>
<dbReference type="Gene3D" id="3.40.980.10">
    <property type="entry name" value="MoaB/Mog-like domain"/>
    <property type="match status" value="1"/>
</dbReference>
<evidence type="ECO:0000256" key="3">
    <source>
        <dbReference type="ARBA" id="ARBA00047317"/>
    </source>
</evidence>
<keyword evidence="4" id="KW-0500">Molybdenum</keyword>
<dbReference type="Proteomes" id="UP000515971">
    <property type="component" value="Chromosome"/>
</dbReference>
<dbReference type="SMART" id="SM00852">
    <property type="entry name" value="MoCF_biosynth"/>
    <property type="match status" value="1"/>
</dbReference>
<dbReference type="Gene3D" id="2.40.340.10">
    <property type="entry name" value="MoeA, C-terminal, domain IV"/>
    <property type="match status" value="1"/>
</dbReference>
<dbReference type="GO" id="GO:0061599">
    <property type="term" value="F:molybdopterin molybdotransferase activity"/>
    <property type="evidence" value="ECO:0007669"/>
    <property type="project" value="UniProtKB-UniRule"/>
</dbReference>
<dbReference type="CDD" id="cd00887">
    <property type="entry name" value="MoeA"/>
    <property type="match status" value="1"/>
</dbReference>
<dbReference type="InterPro" id="IPR036425">
    <property type="entry name" value="MoaB/Mog-like_dom_sf"/>
</dbReference>
<dbReference type="EMBL" id="CP060718">
    <property type="protein sequence ID" value="QNN66878.1"/>
    <property type="molecule type" value="Genomic_DNA"/>
</dbReference>
<comment type="pathway">
    <text evidence="4">Cofactor biosynthesis; molybdopterin biosynthesis.</text>
</comment>
<dbReference type="PANTHER" id="PTHR10192:SF5">
    <property type="entry name" value="GEPHYRIN"/>
    <property type="match status" value="1"/>
</dbReference>
<dbReference type="AlphaFoldDB" id="A0A7G9SGA3"/>
<dbReference type="InterPro" id="IPR038987">
    <property type="entry name" value="MoeA-like"/>
</dbReference>
<dbReference type="SUPFAM" id="SSF53218">
    <property type="entry name" value="Molybdenum cofactor biosynthesis proteins"/>
    <property type="match status" value="1"/>
</dbReference>
<dbReference type="InterPro" id="IPR001453">
    <property type="entry name" value="MoaB/Mog_dom"/>
</dbReference>
<dbReference type="GO" id="GO:0006777">
    <property type="term" value="P:Mo-molybdopterin cofactor biosynthetic process"/>
    <property type="evidence" value="ECO:0007669"/>
    <property type="project" value="UniProtKB-UniRule"/>
</dbReference>
<feature type="domain" description="MoaB/Mog" evidence="5">
    <location>
        <begin position="175"/>
        <end position="314"/>
    </location>
</feature>
<evidence type="ECO:0000313" key="7">
    <source>
        <dbReference type="Proteomes" id="UP000515971"/>
    </source>
</evidence>
<keyword evidence="4" id="KW-0501">Molybdenum cofactor biosynthesis</keyword>
<reference evidence="6 7" key="1">
    <citation type="submission" date="2020-08" db="EMBL/GenBank/DDBJ databases">
        <title>Genome sequence of Sphingomonas lutea KCTC 23642T.</title>
        <authorList>
            <person name="Hyun D.-W."/>
            <person name="Bae J.-W."/>
        </authorList>
    </citation>
    <scope>NUCLEOTIDE SEQUENCE [LARGE SCALE GENOMIC DNA]</scope>
    <source>
        <strain evidence="6 7">KCTC 23642</strain>
    </source>
</reference>
<name>A0A7G9SGA3_9SPHN</name>
<dbReference type="PANTHER" id="PTHR10192">
    <property type="entry name" value="MOLYBDOPTERIN BIOSYNTHESIS PROTEIN"/>
    <property type="match status" value="1"/>
</dbReference>
<dbReference type="GO" id="GO:0005829">
    <property type="term" value="C:cytosol"/>
    <property type="evidence" value="ECO:0007669"/>
    <property type="project" value="TreeGrafter"/>
</dbReference>
<dbReference type="Gene3D" id="2.170.190.11">
    <property type="entry name" value="Molybdopterin biosynthesis moea protein, domain 3"/>
    <property type="match status" value="1"/>
</dbReference>
<dbReference type="InterPro" id="IPR036135">
    <property type="entry name" value="MoeA_linker/N_sf"/>
</dbReference>
<dbReference type="Pfam" id="PF00994">
    <property type="entry name" value="MoCF_biosynth"/>
    <property type="match status" value="1"/>
</dbReference>
<accession>A0A7G9SGA3</accession>
<gene>
    <name evidence="6" type="ORF">H9L13_09450</name>
</gene>
<sequence length="395" mass="40989">MISFDEALAHVRAVAQPLGKEVVAVSEAAGRVLAAPVIARISSPRSDVSAMDGYAVREADLAALPAQLGVVGESFAGSSWDGTVGSGQCARVFTGAPVPAGADRVVIQEDVRREDDVAIVERHPGNARHIRKQGGDFEQGDEVLPAGRLLDKRAIVAAAAADAAIVEVFTRPRVHILSTGDELAEPGTAAETPDAIPESVSLGVAALAAEWGAEVVGRTRLRDDLRAMEVAAAQAIVDADLVVVTGGASVGEKDFAKTMFEPAALDVIFAKVSIKPGKPVWLGRAGNALVMGLPGNPTSALVTGRLLLAPLLAGLAGQEVADALHWRSARLGSPLDACGARETFHRAQWIGDSVELLRFQDSGAQKALAEADVLIRQSAHSSALPLGSEVTILDF</sequence>
<proteinExistence type="inferred from homology"/>
<dbReference type="SUPFAM" id="SSF63882">
    <property type="entry name" value="MoeA N-terminal region -like"/>
    <property type="match status" value="1"/>
</dbReference>
<dbReference type="InterPro" id="IPR005110">
    <property type="entry name" value="MoeA_linker/N"/>
</dbReference>
<keyword evidence="4 6" id="KW-0808">Transferase</keyword>
<dbReference type="Gene3D" id="3.90.105.10">
    <property type="entry name" value="Molybdopterin biosynthesis moea protein, domain 2"/>
    <property type="match status" value="1"/>
</dbReference>
<evidence type="ECO:0000256" key="2">
    <source>
        <dbReference type="ARBA" id="ARBA00010763"/>
    </source>
</evidence>
<evidence type="ECO:0000256" key="4">
    <source>
        <dbReference type="RuleBase" id="RU365090"/>
    </source>
</evidence>
<comment type="catalytic activity">
    <reaction evidence="3">
        <text>adenylyl-molybdopterin + molybdate = Mo-molybdopterin + AMP + H(+)</text>
        <dbReference type="Rhea" id="RHEA:35047"/>
        <dbReference type="ChEBI" id="CHEBI:15378"/>
        <dbReference type="ChEBI" id="CHEBI:36264"/>
        <dbReference type="ChEBI" id="CHEBI:62727"/>
        <dbReference type="ChEBI" id="CHEBI:71302"/>
        <dbReference type="ChEBI" id="CHEBI:456215"/>
        <dbReference type="EC" id="2.10.1.1"/>
    </reaction>
</comment>
<dbReference type="UniPathway" id="UPA00344"/>
<comment type="similarity">
    <text evidence="2 4">Belongs to the MoeA family.</text>
</comment>
<evidence type="ECO:0000256" key="1">
    <source>
        <dbReference type="ARBA" id="ARBA00002901"/>
    </source>
</evidence>
<keyword evidence="4" id="KW-0460">Magnesium</keyword>
<dbReference type="KEGG" id="slut:H9L13_09450"/>
<dbReference type="RefSeq" id="WP_187537470.1">
    <property type="nucleotide sequence ID" value="NZ_BAABJT010000001.1"/>
</dbReference>
<protein>
    <recommendedName>
        <fullName evidence="4">Molybdopterin molybdenumtransferase</fullName>
        <ecNumber evidence="4">2.10.1.1</ecNumber>
    </recommendedName>
</protein>
<dbReference type="InterPro" id="IPR036688">
    <property type="entry name" value="MoeA_C_domain_IV_sf"/>
</dbReference>
<keyword evidence="4" id="KW-0479">Metal-binding</keyword>
<evidence type="ECO:0000313" key="6">
    <source>
        <dbReference type="EMBL" id="QNN66878.1"/>
    </source>
</evidence>